<name>A0A1D8UX23_9PROT</name>
<dbReference type="eggNOG" id="COG2252">
    <property type="taxonomic scope" value="Bacteria"/>
</dbReference>
<dbReference type="InterPro" id="IPR006043">
    <property type="entry name" value="NCS2"/>
</dbReference>
<dbReference type="EMBL" id="CP014674">
    <property type="protein sequence ID" value="AOX18047.1"/>
    <property type="molecule type" value="Genomic_DNA"/>
</dbReference>
<keyword evidence="4 7" id="KW-0812">Transmembrane</keyword>
<feature type="transmembrane region" description="Helical" evidence="7">
    <location>
        <begin position="297"/>
        <end position="319"/>
    </location>
</feature>
<feature type="transmembrane region" description="Helical" evidence="7">
    <location>
        <begin position="63"/>
        <end position="87"/>
    </location>
</feature>
<dbReference type="PANTHER" id="PTHR43337">
    <property type="entry name" value="XANTHINE/URACIL PERMEASE C887.17-RELATED"/>
    <property type="match status" value="1"/>
</dbReference>
<dbReference type="GO" id="GO:0005345">
    <property type="term" value="F:purine nucleobase transmembrane transporter activity"/>
    <property type="evidence" value="ECO:0007669"/>
    <property type="project" value="TreeGrafter"/>
</dbReference>
<evidence type="ECO:0000256" key="1">
    <source>
        <dbReference type="ARBA" id="ARBA00004127"/>
    </source>
</evidence>
<feature type="transmembrane region" description="Helical" evidence="7">
    <location>
        <begin position="331"/>
        <end position="352"/>
    </location>
</feature>
<gene>
    <name evidence="8" type="ORF">A0U89_01875</name>
</gene>
<keyword evidence="6 7" id="KW-0472">Membrane</keyword>
<dbReference type="RefSeq" id="WP_070403552.1">
    <property type="nucleotide sequence ID" value="NZ_BJVW01000015.1"/>
</dbReference>
<evidence type="ECO:0000256" key="5">
    <source>
        <dbReference type="ARBA" id="ARBA00022989"/>
    </source>
</evidence>
<feature type="transmembrane region" description="Helical" evidence="7">
    <location>
        <begin position="107"/>
        <end position="127"/>
    </location>
</feature>
<feature type="transmembrane region" description="Helical" evidence="7">
    <location>
        <begin position="202"/>
        <end position="219"/>
    </location>
</feature>
<evidence type="ECO:0000313" key="9">
    <source>
        <dbReference type="Proteomes" id="UP000179145"/>
    </source>
</evidence>
<dbReference type="Proteomes" id="UP000179145">
    <property type="component" value="Chromosome"/>
</dbReference>
<comment type="subcellular location">
    <subcellularLocation>
        <location evidence="1">Endomembrane system</location>
        <topology evidence="1">Multi-pass membrane protein</topology>
    </subcellularLocation>
</comment>
<evidence type="ECO:0000256" key="2">
    <source>
        <dbReference type="ARBA" id="ARBA00005697"/>
    </source>
</evidence>
<keyword evidence="3" id="KW-0813">Transport</keyword>
<dbReference type="AlphaFoldDB" id="A0A1D8UX23"/>
<comment type="similarity">
    <text evidence="2">Belongs to the nucleobase:cation symporter-2 (NCS2) (TC 2.A.40) family. Azg-like subfamily.</text>
</comment>
<dbReference type="PANTHER" id="PTHR43337:SF1">
    <property type="entry name" value="XANTHINE_URACIL PERMEASE C887.17-RELATED"/>
    <property type="match status" value="1"/>
</dbReference>
<evidence type="ECO:0000256" key="7">
    <source>
        <dbReference type="SAM" id="Phobius"/>
    </source>
</evidence>
<feature type="transmembrane region" description="Helical" evidence="7">
    <location>
        <begin position="254"/>
        <end position="277"/>
    </location>
</feature>
<feature type="transmembrane region" description="Helical" evidence="7">
    <location>
        <begin position="431"/>
        <end position="449"/>
    </location>
</feature>
<feature type="transmembrane region" description="Helical" evidence="7">
    <location>
        <begin position="359"/>
        <end position="379"/>
    </location>
</feature>
<reference evidence="8 9" key="1">
    <citation type="journal article" date="2016" name="Microb. Cell Fact.">
        <title>Dissection of exopolysaccharide biosynthesis in Kozakia baliensis.</title>
        <authorList>
            <person name="Brandt J.U."/>
            <person name="Jakob F."/>
            <person name="Behr J."/>
            <person name="Geissler A.J."/>
            <person name="Vogel R.F."/>
        </authorList>
    </citation>
    <scope>NUCLEOTIDE SEQUENCE [LARGE SCALE GENOMIC DNA]</scope>
    <source>
        <strain evidence="8 9">DSM 14400</strain>
    </source>
</reference>
<evidence type="ECO:0000256" key="4">
    <source>
        <dbReference type="ARBA" id="ARBA00022692"/>
    </source>
</evidence>
<evidence type="ECO:0000256" key="6">
    <source>
        <dbReference type="ARBA" id="ARBA00023136"/>
    </source>
</evidence>
<keyword evidence="5 7" id="KW-1133">Transmembrane helix</keyword>
<dbReference type="STRING" id="153496.A0U89_01875"/>
<feature type="transmembrane region" description="Helical" evidence="7">
    <location>
        <begin position="391"/>
        <end position="419"/>
    </location>
</feature>
<sequence>MSNATSPSWLERRFRIAERGSTPRREILAGVTTFGAMAYIMAVNPAIMAAAGLARHDMIMTTIAAAVCGTLLMALLANMPIALAPAMSSNAIFAQVVVQQMHVNVRTAFTIILLGGLAFTFLSVTKLRQKIVHAFPEPIVLGIQVAIGIFIARIGMITGGLAVPSAEGFRFGSLHDPAVLLALFGLGTASALTILRVPAGMLISILLVTVLGFFVQSHGKPVTSWPEEVMDWPHYPTHLLFPFDFHDFMNHLGLLVPITLYFLISDFFDATGTMFSVANRAGLRHPDGSPMLGRAAFAADGTASVIGSALGTCTVSAYVESLVGVEAGGRTGLTALVVGLLFLASSVLWPLITIIPSVATAPVLILVGLSMLSGLTQLANASREAVLTPMVMLLIAVLTGNFMFSLAIGLLLYSALLVVTRQFARLTPMILGLDAIFLFYLLLVSQIGMGES</sequence>
<dbReference type="KEGG" id="kba:A0U89_01875"/>
<keyword evidence="9" id="KW-1185">Reference proteome</keyword>
<dbReference type="GO" id="GO:0005886">
    <property type="term" value="C:plasma membrane"/>
    <property type="evidence" value="ECO:0007669"/>
    <property type="project" value="TreeGrafter"/>
</dbReference>
<feature type="transmembrane region" description="Helical" evidence="7">
    <location>
        <begin position="27"/>
        <end position="51"/>
    </location>
</feature>
<evidence type="ECO:0000313" key="8">
    <source>
        <dbReference type="EMBL" id="AOX18047.1"/>
    </source>
</evidence>
<accession>A0A1D8UX23</accession>
<evidence type="ECO:0000256" key="3">
    <source>
        <dbReference type="ARBA" id="ARBA00022448"/>
    </source>
</evidence>
<protein>
    <submittedName>
        <fullName evidence="8">Membrane transporter</fullName>
    </submittedName>
</protein>
<dbReference type="InterPro" id="IPR045018">
    <property type="entry name" value="Azg-like"/>
</dbReference>
<organism evidence="8 9">
    <name type="scientific">Kozakia baliensis</name>
    <dbReference type="NCBI Taxonomy" id="153496"/>
    <lineage>
        <taxon>Bacteria</taxon>
        <taxon>Pseudomonadati</taxon>
        <taxon>Pseudomonadota</taxon>
        <taxon>Alphaproteobacteria</taxon>
        <taxon>Acetobacterales</taxon>
        <taxon>Acetobacteraceae</taxon>
        <taxon>Kozakia</taxon>
    </lineage>
</organism>
<proteinExistence type="inferred from homology"/>
<dbReference type="Pfam" id="PF00860">
    <property type="entry name" value="Xan_ur_permease"/>
    <property type="match status" value="1"/>
</dbReference>
<feature type="transmembrane region" description="Helical" evidence="7">
    <location>
        <begin position="139"/>
        <end position="158"/>
    </location>
</feature>
<dbReference type="GO" id="GO:0012505">
    <property type="term" value="C:endomembrane system"/>
    <property type="evidence" value="ECO:0007669"/>
    <property type="project" value="UniProtKB-SubCell"/>
</dbReference>